<evidence type="ECO:0000256" key="3">
    <source>
        <dbReference type="ARBA" id="ARBA00023239"/>
    </source>
</evidence>
<feature type="binding site" evidence="7">
    <location>
        <position position="218"/>
    </location>
    <ligand>
        <name>pyruvate</name>
        <dbReference type="ChEBI" id="CHEBI:15361"/>
    </ligand>
</feature>
<evidence type="ECO:0000313" key="8">
    <source>
        <dbReference type="EMBL" id="NYE71264.1"/>
    </source>
</evidence>
<dbReference type="GO" id="GO:0008747">
    <property type="term" value="F:N-acetylneuraminate lyase activity"/>
    <property type="evidence" value="ECO:0007669"/>
    <property type="project" value="UniProtKB-EC"/>
</dbReference>
<evidence type="ECO:0000256" key="1">
    <source>
        <dbReference type="ARBA" id="ARBA00004496"/>
    </source>
</evidence>
<dbReference type="Pfam" id="PF00701">
    <property type="entry name" value="DHDPS"/>
    <property type="match status" value="1"/>
</dbReference>
<gene>
    <name evidence="8" type="ORF">BKA15_002593</name>
</gene>
<comment type="caution">
    <text evidence="8">The sequence shown here is derived from an EMBL/GenBank/DDBJ whole genome shotgun (WGS) entry which is preliminary data.</text>
</comment>
<dbReference type="InterPro" id="IPR013785">
    <property type="entry name" value="Aldolase_TIM"/>
</dbReference>
<dbReference type="PIRSF" id="PIRSF001365">
    <property type="entry name" value="DHDPS"/>
    <property type="match status" value="1"/>
</dbReference>
<dbReference type="InterPro" id="IPR002220">
    <property type="entry name" value="DapA-like"/>
</dbReference>
<dbReference type="Proteomes" id="UP000569914">
    <property type="component" value="Unassembled WGS sequence"/>
</dbReference>
<keyword evidence="9" id="KW-1185">Reference proteome</keyword>
<dbReference type="EC" id="4.1.3.3" evidence="8"/>
<evidence type="ECO:0000256" key="4">
    <source>
        <dbReference type="ARBA" id="ARBA00023277"/>
    </source>
</evidence>
<dbReference type="RefSeq" id="WP_179751290.1">
    <property type="nucleotide sequence ID" value="NZ_JACCBU010000001.1"/>
</dbReference>
<dbReference type="Gene3D" id="3.20.20.70">
    <property type="entry name" value="Aldolase class I"/>
    <property type="match status" value="1"/>
</dbReference>
<keyword evidence="2" id="KW-0963">Cytoplasm</keyword>
<name>A0A7Y9L8Z2_9ACTN</name>
<organism evidence="8 9">
    <name type="scientific">Microlunatus parietis</name>
    <dbReference type="NCBI Taxonomy" id="682979"/>
    <lineage>
        <taxon>Bacteria</taxon>
        <taxon>Bacillati</taxon>
        <taxon>Actinomycetota</taxon>
        <taxon>Actinomycetes</taxon>
        <taxon>Propionibacteriales</taxon>
        <taxon>Propionibacteriaceae</taxon>
        <taxon>Microlunatus</taxon>
    </lineage>
</organism>
<evidence type="ECO:0000256" key="2">
    <source>
        <dbReference type="ARBA" id="ARBA00022490"/>
    </source>
</evidence>
<dbReference type="SUPFAM" id="SSF51569">
    <property type="entry name" value="Aldolase"/>
    <property type="match status" value="1"/>
</dbReference>
<dbReference type="SMART" id="SM01130">
    <property type="entry name" value="DHDPS"/>
    <property type="match status" value="1"/>
</dbReference>
<comment type="similarity">
    <text evidence="5">Belongs to the DapA family.</text>
</comment>
<protein>
    <submittedName>
        <fullName evidence="8">N-acetylneuraminate lyase</fullName>
        <ecNumber evidence="8">4.1.3.3</ecNumber>
    </submittedName>
</protein>
<sequence>MIDLRYPTAGAGMALLTAVFTPFDADGGLDLDPVAKQADALQAWGSPAAYIGGTAGEGAALTTDERMALAERWLEVADGRLDVIVHVGHASLGESRRLAGHAERIGARAISAVAPYFHRPGSIGALVDACAAIADAAPTLPFTYYHIPSVTGVNLKASEVLIAARERIPTFAGVKFADNDMVDLQRCLQLAGDSGSEVFVGVAKLILAAWQWGARVAIGSVYNFAGPLFGRLIDHAVRGDLDEARRLQVLAQQVIDTAAAPAGELAGFKALGSVYGVDCGPVRAPLSSVDPEQLAALRAEVTRLGFGAG</sequence>
<keyword evidence="4" id="KW-0119">Carbohydrate metabolism</keyword>
<dbReference type="AlphaFoldDB" id="A0A7Y9L8Z2"/>
<dbReference type="PANTHER" id="PTHR12128">
    <property type="entry name" value="DIHYDRODIPICOLINATE SYNTHASE"/>
    <property type="match status" value="1"/>
</dbReference>
<evidence type="ECO:0000256" key="6">
    <source>
        <dbReference type="PIRSR" id="PIRSR001365-1"/>
    </source>
</evidence>
<proteinExistence type="inferred from homology"/>
<evidence type="ECO:0000256" key="5">
    <source>
        <dbReference type="PIRNR" id="PIRNR001365"/>
    </source>
</evidence>
<dbReference type="EMBL" id="JACCBU010000001">
    <property type="protein sequence ID" value="NYE71264.1"/>
    <property type="molecule type" value="Genomic_DNA"/>
</dbReference>
<feature type="active site" description="Proton donor/acceptor" evidence="6">
    <location>
        <position position="145"/>
    </location>
</feature>
<dbReference type="PANTHER" id="PTHR12128:SF21">
    <property type="entry name" value="N-ACETYLNEURAMINATE LYASE"/>
    <property type="match status" value="1"/>
</dbReference>
<comment type="subcellular location">
    <subcellularLocation>
        <location evidence="1">Cytoplasm</location>
    </subcellularLocation>
</comment>
<keyword evidence="3 5" id="KW-0456">Lyase</keyword>
<accession>A0A7Y9L8Z2</accession>
<feature type="active site" description="Schiff-base intermediate with substrate" evidence="6">
    <location>
        <position position="175"/>
    </location>
</feature>
<dbReference type="PRINTS" id="PR00146">
    <property type="entry name" value="DHPICSNTHASE"/>
</dbReference>
<evidence type="ECO:0000313" key="9">
    <source>
        <dbReference type="Proteomes" id="UP000569914"/>
    </source>
</evidence>
<dbReference type="GO" id="GO:0005737">
    <property type="term" value="C:cytoplasm"/>
    <property type="evidence" value="ECO:0007669"/>
    <property type="project" value="UniProtKB-SubCell"/>
</dbReference>
<reference evidence="8 9" key="1">
    <citation type="submission" date="2020-07" db="EMBL/GenBank/DDBJ databases">
        <title>Sequencing the genomes of 1000 actinobacteria strains.</title>
        <authorList>
            <person name="Klenk H.-P."/>
        </authorList>
    </citation>
    <scope>NUCLEOTIDE SEQUENCE [LARGE SCALE GENOMIC DNA]</scope>
    <source>
        <strain evidence="8 9">DSM 22083</strain>
    </source>
</reference>
<evidence type="ECO:0000256" key="7">
    <source>
        <dbReference type="PIRSR" id="PIRSR001365-2"/>
    </source>
</evidence>